<keyword evidence="7 12" id="KW-0418">Kinase</keyword>
<dbReference type="Pfam" id="PF02518">
    <property type="entry name" value="HATPase_c"/>
    <property type="match status" value="1"/>
</dbReference>
<keyword evidence="8 10" id="KW-1133">Transmembrane helix</keyword>
<dbReference type="InterPro" id="IPR036097">
    <property type="entry name" value="HisK_dim/P_sf"/>
</dbReference>
<dbReference type="PRINTS" id="PR00344">
    <property type="entry name" value="BCTRLSENSOR"/>
</dbReference>
<keyword evidence="4" id="KW-0597">Phosphoprotein</keyword>
<dbReference type="SUPFAM" id="SSF55874">
    <property type="entry name" value="ATPase domain of HSP90 chaperone/DNA topoisomerase II/histidine kinase"/>
    <property type="match status" value="1"/>
</dbReference>
<dbReference type="AlphaFoldDB" id="A0A975G4L3"/>
<dbReference type="SUPFAM" id="SSF47384">
    <property type="entry name" value="Homodimeric domain of signal transducing histidine kinase"/>
    <property type="match status" value="1"/>
</dbReference>
<dbReference type="GO" id="GO:0005886">
    <property type="term" value="C:plasma membrane"/>
    <property type="evidence" value="ECO:0007669"/>
    <property type="project" value="TreeGrafter"/>
</dbReference>
<dbReference type="Proteomes" id="UP000676409">
    <property type="component" value="Chromosome"/>
</dbReference>
<evidence type="ECO:0000256" key="9">
    <source>
        <dbReference type="ARBA" id="ARBA00023136"/>
    </source>
</evidence>
<evidence type="ECO:0000313" key="13">
    <source>
        <dbReference type="Proteomes" id="UP000676409"/>
    </source>
</evidence>
<dbReference type="InterPro" id="IPR036890">
    <property type="entry name" value="HATPase_C_sf"/>
</dbReference>
<reference evidence="12" key="1">
    <citation type="submission" date="2021-04" db="EMBL/GenBank/DDBJ databases">
        <title>The complete genome sequence of Caulobacter sp. S6.</title>
        <authorList>
            <person name="Tang Y."/>
            <person name="Ouyang W."/>
            <person name="Liu Q."/>
            <person name="Huang B."/>
            <person name="Guo Z."/>
            <person name="Lei P."/>
        </authorList>
    </citation>
    <scope>NUCLEOTIDE SEQUENCE</scope>
    <source>
        <strain evidence="12">S6</strain>
    </source>
</reference>
<dbReference type="EC" id="2.7.13.3" evidence="3"/>
<evidence type="ECO:0000259" key="11">
    <source>
        <dbReference type="PROSITE" id="PS50109"/>
    </source>
</evidence>
<evidence type="ECO:0000256" key="3">
    <source>
        <dbReference type="ARBA" id="ARBA00012438"/>
    </source>
</evidence>
<comment type="catalytic activity">
    <reaction evidence="1">
        <text>ATP + protein L-histidine = ADP + protein N-phospho-L-histidine.</text>
        <dbReference type="EC" id="2.7.13.3"/>
    </reaction>
</comment>
<evidence type="ECO:0000256" key="4">
    <source>
        <dbReference type="ARBA" id="ARBA00022553"/>
    </source>
</evidence>
<gene>
    <name evidence="12" type="ORF">KCG34_13450</name>
</gene>
<keyword evidence="9 10" id="KW-0472">Membrane</keyword>
<evidence type="ECO:0000256" key="10">
    <source>
        <dbReference type="SAM" id="Phobius"/>
    </source>
</evidence>
<sequence>MLAAVWSVVVLIVSGLALTALFRQEAISRFDQDLFDVADGLYAGSTVDDQGEVDAPPLTDSRATRAYSGKYWQISEPGPDGKLHAAQRSRSLWDSELKGPEGGLAQLQAHPGQPVYYDTVGPAKEPLRAAAMLARLQGRQAPVVFMAAEDRTPYETDSRRFSLETAAGLVILGVGLVLVVLVQVRIGLQPLFELRSEVADVRTGKAERVSGAYPSELQPLAEELNALVAHDQEVVERQRTHVGNLAHALKTPLSVMLAESERQGGPLAELVGHQAQLMRQQVDHHLRRARAAARTQGSRERTPLEPVMDELAVTLERIFSDKAVEIDWRCPEDLVFPGERQDLLEIVGNLIENACKYGRGRVRAIAAPAGPERMTVTVEDNGAGLSETERAQVLKRGARLDETAPGSGLGLSIVDELARAYDGAVSLSSSPLGGLKVSVELPRA</sequence>
<evidence type="ECO:0000256" key="7">
    <source>
        <dbReference type="ARBA" id="ARBA00022777"/>
    </source>
</evidence>
<organism evidence="12 13">
    <name type="scientific">Phenylobacterium montanum</name>
    <dbReference type="NCBI Taxonomy" id="2823693"/>
    <lineage>
        <taxon>Bacteria</taxon>
        <taxon>Pseudomonadati</taxon>
        <taxon>Pseudomonadota</taxon>
        <taxon>Alphaproteobacteria</taxon>
        <taxon>Caulobacterales</taxon>
        <taxon>Caulobacteraceae</taxon>
        <taxon>Phenylobacterium</taxon>
    </lineage>
</organism>
<dbReference type="SMART" id="SM00387">
    <property type="entry name" value="HATPase_c"/>
    <property type="match status" value="1"/>
</dbReference>
<dbReference type="PANTHER" id="PTHR45436">
    <property type="entry name" value="SENSOR HISTIDINE KINASE YKOH"/>
    <property type="match status" value="1"/>
</dbReference>
<dbReference type="InterPro" id="IPR050428">
    <property type="entry name" value="TCS_sensor_his_kinase"/>
</dbReference>
<dbReference type="InterPro" id="IPR004358">
    <property type="entry name" value="Sig_transdc_His_kin-like_C"/>
</dbReference>
<dbReference type="PROSITE" id="PS50109">
    <property type="entry name" value="HIS_KIN"/>
    <property type="match status" value="1"/>
</dbReference>
<keyword evidence="13" id="KW-1185">Reference proteome</keyword>
<evidence type="ECO:0000256" key="6">
    <source>
        <dbReference type="ARBA" id="ARBA00022692"/>
    </source>
</evidence>
<evidence type="ECO:0000256" key="8">
    <source>
        <dbReference type="ARBA" id="ARBA00022989"/>
    </source>
</evidence>
<dbReference type="GO" id="GO:0000155">
    <property type="term" value="F:phosphorelay sensor kinase activity"/>
    <property type="evidence" value="ECO:0007669"/>
    <property type="project" value="InterPro"/>
</dbReference>
<dbReference type="Gene3D" id="3.30.565.10">
    <property type="entry name" value="Histidine kinase-like ATPase, C-terminal domain"/>
    <property type="match status" value="1"/>
</dbReference>
<keyword evidence="6 10" id="KW-0812">Transmembrane</keyword>
<evidence type="ECO:0000313" key="12">
    <source>
        <dbReference type="EMBL" id="QUD90775.1"/>
    </source>
</evidence>
<feature type="transmembrane region" description="Helical" evidence="10">
    <location>
        <begin position="166"/>
        <end position="188"/>
    </location>
</feature>
<dbReference type="KEGG" id="caul:KCG34_13450"/>
<keyword evidence="5" id="KW-0808">Transferase</keyword>
<dbReference type="EMBL" id="CP073078">
    <property type="protein sequence ID" value="QUD90775.1"/>
    <property type="molecule type" value="Genomic_DNA"/>
</dbReference>
<dbReference type="Gene3D" id="1.10.287.130">
    <property type="match status" value="1"/>
</dbReference>
<dbReference type="PANTHER" id="PTHR45436:SF5">
    <property type="entry name" value="SENSOR HISTIDINE KINASE TRCS"/>
    <property type="match status" value="1"/>
</dbReference>
<comment type="subcellular location">
    <subcellularLocation>
        <location evidence="2">Membrane</location>
    </subcellularLocation>
</comment>
<protein>
    <recommendedName>
        <fullName evidence="3">histidine kinase</fullName>
        <ecNumber evidence="3">2.7.13.3</ecNumber>
    </recommendedName>
</protein>
<name>A0A975G4L3_9CAUL</name>
<feature type="domain" description="Histidine kinase" evidence="11">
    <location>
        <begin position="244"/>
        <end position="444"/>
    </location>
</feature>
<evidence type="ECO:0000256" key="1">
    <source>
        <dbReference type="ARBA" id="ARBA00000085"/>
    </source>
</evidence>
<dbReference type="InterPro" id="IPR003594">
    <property type="entry name" value="HATPase_dom"/>
</dbReference>
<evidence type="ECO:0000256" key="5">
    <source>
        <dbReference type="ARBA" id="ARBA00022679"/>
    </source>
</evidence>
<dbReference type="InterPro" id="IPR005467">
    <property type="entry name" value="His_kinase_dom"/>
</dbReference>
<proteinExistence type="predicted"/>
<accession>A0A975G4L3</accession>
<dbReference type="RefSeq" id="WP_211940821.1">
    <property type="nucleotide sequence ID" value="NZ_CP073078.1"/>
</dbReference>
<evidence type="ECO:0000256" key="2">
    <source>
        <dbReference type="ARBA" id="ARBA00004370"/>
    </source>
</evidence>